<dbReference type="AlphaFoldDB" id="A0A927KYC7"/>
<dbReference type="GeneID" id="79929230"/>
<reference evidence="1" key="1">
    <citation type="submission" date="2020-09" db="EMBL/GenBank/DDBJ databases">
        <title>Streptomyces canutascabiei sp. nov., which causes potato common scab and is distributed across the world.</title>
        <authorList>
            <person name="Nguyen H.P."/>
            <person name="Weisberg A.J."/>
            <person name="Chang J.H."/>
            <person name="Clarke C.R."/>
        </authorList>
    </citation>
    <scope>NUCLEOTIDE SEQUENCE</scope>
    <source>
        <strain evidence="1">ID-01-6.2a</strain>
    </source>
</reference>
<proteinExistence type="predicted"/>
<dbReference type="Proteomes" id="UP000661025">
    <property type="component" value="Unassembled WGS sequence"/>
</dbReference>
<evidence type="ECO:0000313" key="1">
    <source>
        <dbReference type="EMBL" id="MBD9721957.1"/>
    </source>
</evidence>
<evidence type="ECO:0000313" key="2">
    <source>
        <dbReference type="Proteomes" id="UP000661025"/>
    </source>
</evidence>
<protein>
    <submittedName>
        <fullName evidence="1">Uncharacterized protein</fullName>
    </submittedName>
</protein>
<organism evidence="1 2">
    <name type="scientific">Streptomyces caniscabiei</name>
    <dbReference type="NCBI Taxonomy" id="2746961"/>
    <lineage>
        <taxon>Bacteria</taxon>
        <taxon>Bacillati</taxon>
        <taxon>Actinomycetota</taxon>
        <taxon>Actinomycetes</taxon>
        <taxon>Kitasatosporales</taxon>
        <taxon>Streptomycetaceae</taxon>
        <taxon>Streptomyces</taxon>
    </lineage>
</organism>
<accession>A0A927KYC7</accession>
<name>A0A927KYC7_9ACTN</name>
<dbReference type="EMBL" id="JACYXT010000001">
    <property type="protein sequence ID" value="MBD9721957.1"/>
    <property type="molecule type" value="Genomic_DNA"/>
</dbReference>
<dbReference type="RefSeq" id="WP_192359028.1">
    <property type="nucleotide sequence ID" value="NZ_CP119182.1"/>
</dbReference>
<comment type="caution">
    <text evidence="1">The sequence shown here is derived from an EMBL/GenBank/DDBJ whole genome shotgun (WGS) entry which is preliminary data.</text>
</comment>
<gene>
    <name evidence="1" type="ORF">IHE70_01590</name>
</gene>
<sequence>MTTCHAPTAVTTEPQTTRLTGDRTHVDLATTLTAGCPHGHGHNLYVTDISAMPDALQQIAEWADQHVDHCPGA</sequence>